<dbReference type="Gene3D" id="2.130.10.10">
    <property type="entry name" value="YVTN repeat-like/Quinoprotein amine dehydrogenase"/>
    <property type="match status" value="1"/>
</dbReference>
<accession>A0A917Q717</accession>
<reference evidence="1 2" key="1">
    <citation type="journal article" date="2014" name="Int. J. Syst. Evol. Microbiol.">
        <title>Complete genome sequence of Corynebacterium casei LMG S-19264T (=DSM 44701T), isolated from a smear-ripened cheese.</title>
        <authorList>
            <consortium name="US DOE Joint Genome Institute (JGI-PGF)"/>
            <person name="Walter F."/>
            <person name="Albersmeier A."/>
            <person name="Kalinowski J."/>
            <person name="Ruckert C."/>
        </authorList>
    </citation>
    <scope>NUCLEOTIDE SEQUENCE [LARGE SCALE GENOMIC DNA]</scope>
    <source>
        <strain evidence="1 2">CGMCC 1.9161</strain>
    </source>
</reference>
<name>A0A917Q717_9HYPH</name>
<keyword evidence="2" id="KW-1185">Reference proteome</keyword>
<proteinExistence type="predicted"/>
<dbReference type="Proteomes" id="UP000600449">
    <property type="component" value="Unassembled WGS sequence"/>
</dbReference>
<evidence type="ECO:0000313" key="1">
    <source>
        <dbReference type="EMBL" id="GGK32489.1"/>
    </source>
</evidence>
<dbReference type="EMBL" id="BMMF01000005">
    <property type="protein sequence ID" value="GGK32489.1"/>
    <property type="molecule type" value="Genomic_DNA"/>
</dbReference>
<sequence>MSEAPARARLERIASCALPTGVSGVSSIAFLPGGDRILVGTGSRHYVVYDRLGRLVRQASAPFCPRATSPSPDGTLLVACGESSEVVVHDDNLEVALSLSVTDRFLNANLWLDAGDRFAVAGETGRVHEISMRERRVLRTSDLSGPILALAVTGDGALLASTYSGRLYRLGSGEPQILLTAPRALWSVTTAGESWLAGGDDGQIVSGLTGETAYVAAGAVAALRATPHGAVLALCHDDSVRALSPDGAVLHAHPSYPGWAATLAVDAPGTRVAHVEPSGGAVAVAEILWDGDDTTELHPSRSRPSVRLANRRRIAVGEAIGSPDGRRIATDLAAIQDRIRSLYAAGPDGRERRDDHSTGWALAALVLDACAVHRDGRVVVIPHSAPLPRPRGIRVPRPDAALTQRRIAALGLQSGLFSHLRVCATAAELTSADGARLAIGWAGDDIFLEWDASTPPGDLEAAFPARALALLDQFPPRFVHDACRGELALACEPCPPRAPGLLEAAMTFGRDRDATRALRGVEAARIPLVSILAEDAHDDVAERIVDLVEALGHRAVRHRPGRTDTGDDGDPVALHVPVFGSRSAGWQDRAFGTELARVASAHRSGSRQRWLPVFASRAAEREVRLSAHLQTYDSLTLEDRSERDLLEILSAAILADRARF</sequence>
<dbReference type="SUPFAM" id="SSF50998">
    <property type="entry name" value="Quinoprotein alcohol dehydrogenase-like"/>
    <property type="match status" value="1"/>
</dbReference>
<evidence type="ECO:0000313" key="2">
    <source>
        <dbReference type="Proteomes" id="UP000600449"/>
    </source>
</evidence>
<dbReference type="InterPro" id="IPR011047">
    <property type="entry name" value="Quinoprotein_ADH-like_sf"/>
</dbReference>
<protein>
    <recommendedName>
        <fullName evidence="3">WD40 repeat domain-containing protein</fullName>
    </recommendedName>
</protein>
<comment type="caution">
    <text evidence="1">The sequence shown here is derived from an EMBL/GenBank/DDBJ whole genome shotgun (WGS) entry which is preliminary data.</text>
</comment>
<gene>
    <name evidence="1" type="ORF">GCM10011322_19010</name>
</gene>
<dbReference type="RefSeq" id="WP_188912110.1">
    <property type="nucleotide sequence ID" value="NZ_BMMF01000005.1"/>
</dbReference>
<evidence type="ECO:0008006" key="3">
    <source>
        <dbReference type="Google" id="ProtNLM"/>
    </source>
</evidence>
<organism evidence="1 2">
    <name type="scientific">Salinarimonas ramus</name>
    <dbReference type="NCBI Taxonomy" id="690164"/>
    <lineage>
        <taxon>Bacteria</taxon>
        <taxon>Pseudomonadati</taxon>
        <taxon>Pseudomonadota</taxon>
        <taxon>Alphaproteobacteria</taxon>
        <taxon>Hyphomicrobiales</taxon>
        <taxon>Salinarimonadaceae</taxon>
        <taxon>Salinarimonas</taxon>
    </lineage>
</organism>
<dbReference type="InterPro" id="IPR015943">
    <property type="entry name" value="WD40/YVTN_repeat-like_dom_sf"/>
</dbReference>
<dbReference type="AlphaFoldDB" id="A0A917Q717"/>